<dbReference type="Gene3D" id="2.60.120.260">
    <property type="entry name" value="Galactose-binding domain-like"/>
    <property type="match status" value="1"/>
</dbReference>
<dbReference type="PANTHER" id="PTHR24348:SF22">
    <property type="entry name" value="NON-SPECIFIC SERINE_THREONINE PROTEIN KINASE"/>
    <property type="match status" value="1"/>
</dbReference>
<dbReference type="SMART" id="SM00220">
    <property type="entry name" value="S_TKc"/>
    <property type="match status" value="1"/>
</dbReference>
<keyword evidence="13" id="KW-1185">Reference proteome</keyword>
<dbReference type="EMBL" id="MLAK01000835">
    <property type="protein sequence ID" value="OHT03236.1"/>
    <property type="molecule type" value="Genomic_DNA"/>
</dbReference>
<evidence type="ECO:0000256" key="8">
    <source>
        <dbReference type="SAM" id="Coils"/>
    </source>
</evidence>
<accession>A0A1J4K0D8</accession>
<dbReference type="PROSITE" id="PS00108">
    <property type="entry name" value="PROTEIN_KINASE_ST"/>
    <property type="match status" value="1"/>
</dbReference>
<dbReference type="Pfam" id="PF00069">
    <property type="entry name" value="Pkinase"/>
    <property type="match status" value="1"/>
</dbReference>
<dbReference type="InterPro" id="IPR017441">
    <property type="entry name" value="Protein_kinase_ATP_BS"/>
</dbReference>
<protein>
    <recommendedName>
        <fullName evidence="14">Protein kinase domain-containing protein</fullName>
    </recommendedName>
</protein>
<reference evidence="12" key="1">
    <citation type="submission" date="2016-10" db="EMBL/GenBank/DDBJ databases">
        <authorList>
            <person name="Benchimol M."/>
            <person name="Almeida L.G."/>
            <person name="Vasconcelos A.T."/>
            <person name="Perreira-Neves A."/>
            <person name="Rosa I.A."/>
            <person name="Tasca T."/>
            <person name="Bogo M.R."/>
            <person name="de Souza W."/>
        </authorList>
    </citation>
    <scope>NUCLEOTIDE SEQUENCE [LARGE SCALE GENOMIC DNA]</scope>
    <source>
        <strain evidence="12">K</strain>
    </source>
</reference>
<feature type="coiled-coil region" evidence="8">
    <location>
        <begin position="339"/>
        <end position="391"/>
    </location>
</feature>
<dbReference type="GO" id="GO:0005776">
    <property type="term" value="C:autophagosome"/>
    <property type="evidence" value="ECO:0007669"/>
    <property type="project" value="TreeGrafter"/>
</dbReference>
<dbReference type="InterPro" id="IPR008271">
    <property type="entry name" value="Ser/Thr_kinase_AS"/>
</dbReference>
<keyword evidence="4" id="KW-0418">Kinase</keyword>
<dbReference type="SUPFAM" id="SSF56112">
    <property type="entry name" value="Protein kinase-like (PK-like)"/>
    <property type="match status" value="1"/>
</dbReference>
<dbReference type="GO" id="GO:0010506">
    <property type="term" value="P:regulation of autophagy"/>
    <property type="evidence" value="ECO:0007669"/>
    <property type="project" value="InterPro"/>
</dbReference>
<proteinExistence type="predicted"/>
<sequence length="636" mass="71908">MKTINPANYKMLQQIGTGSFGAVYLAQDLTTGKYCAIKKIQCQLMNSIQYQYLVREIEIMLQANHPALLGLHGYAMPNSQTTDNSATIVMDYMSQGSLFEVLQAVRSNQRPKWWNPTAQNIILIGIASGMKFLHSKNIIHRDLKPENVLIDDIYEPHIGDFGLSKITQIGDNKANTANIGTPLYMAPEIFTNAPYDFRVDIYAFGMLAYEILTEINPFSDVSNPMALGMKICNGERPIFPANLSPTFSTLIDRCWAQYAIHRPTFDEIVDYLYNKDVLFEGADFNAVDNYRKKLLGDSSHQQHLTELELINLQLQQQNYDIHLMQKTLHDTMSQILQNNEKIKADISAIRVENQEFQKEFANSSKSFFDIVKSVNTEHQRLLAEIKSLNNHTSNHQQNNGSQNYCDDQNEFNNRFKSNRRCSEMITTEKRPPPLPIGPVVTPGIGAQHLPIDHKRKPPNQHHSHQRNLSGTLVATVGIFEKLSNEYKTNIIDCGLIKISGTSLTENDRNNLKNVINSEWNGEWHSTNSDNGYIQIEFSNMKVSLEYYLIKTYGGQQNEKHLRSWVVEGSDDGKNWTVINSANNDSRLNGPGKVAIVPCIGFQPLCKIIRIRQDGPSFAGPGAGFALTNIELYGKVK</sequence>
<evidence type="ECO:0000313" key="13">
    <source>
        <dbReference type="Proteomes" id="UP000179807"/>
    </source>
</evidence>
<dbReference type="PROSITE" id="PS00107">
    <property type="entry name" value="PROTEIN_KINASE_ATP"/>
    <property type="match status" value="1"/>
</dbReference>
<evidence type="ECO:0008006" key="14">
    <source>
        <dbReference type="Google" id="ProtNLM"/>
    </source>
</evidence>
<dbReference type="VEuPathDB" id="TrichDB:TRFO_29423"/>
<dbReference type="InterPro" id="IPR001245">
    <property type="entry name" value="Ser-Thr/Tyr_kinase_cat_dom"/>
</dbReference>
<dbReference type="Proteomes" id="UP000179807">
    <property type="component" value="Unassembled WGS sequence"/>
</dbReference>
<keyword evidence="8" id="KW-0175">Coiled coil</keyword>
<evidence type="ECO:0000259" key="11">
    <source>
        <dbReference type="PROSITE" id="PS50022"/>
    </source>
</evidence>
<dbReference type="PANTHER" id="PTHR24348">
    <property type="entry name" value="SERINE/THREONINE-PROTEIN KINASE UNC-51-RELATED"/>
    <property type="match status" value="1"/>
</dbReference>
<dbReference type="PROSITE" id="PS50022">
    <property type="entry name" value="FA58C_3"/>
    <property type="match status" value="1"/>
</dbReference>
<dbReference type="GO" id="GO:0005524">
    <property type="term" value="F:ATP binding"/>
    <property type="evidence" value="ECO:0007669"/>
    <property type="project" value="UniProtKB-UniRule"/>
</dbReference>
<dbReference type="InterPro" id="IPR011009">
    <property type="entry name" value="Kinase-like_dom_sf"/>
</dbReference>
<dbReference type="GeneID" id="94841484"/>
<keyword evidence="6" id="KW-0675">Receptor</keyword>
<name>A0A1J4K0D8_9EUKA</name>
<keyword evidence="2" id="KW-0808">Transferase</keyword>
<dbReference type="RefSeq" id="XP_068356372.1">
    <property type="nucleotide sequence ID" value="XM_068506780.1"/>
</dbReference>
<keyword evidence="1" id="KW-0723">Serine/threonine-protein kinase</keyword>
<gene>
    <name evidence="12" type="ORF">TRFO_29423</name>
</gene>
<feature type="compositionally biased region" description="Basic residues" evidence="9">
    <location>
        <begin position="453"/>
        <end position="465"/>
    </location>
</feature>
<dbReference type="InterPro" id="IPR045269">
    <property type="entry name" value="Atg1-like"/>
</dbReference>
<keyword evidence="3 7" id="KW-0547">Nucleotide-binding</keyword>
<evidence type="ECO:0000256" key="1">
    <source>
        <dbReference type="ARBA" id="ARBA00022527"/>
    </source>
</evidence>
<dbReference type="GO" id="GO:0000045">
    <property type="term" value="P:autophagosome assembly"/>
    <property type="evidence" value="ECO:0007669"/>
    <property type="project" value="TreeGrafter"/>
</dbReference>
<dbReference type="OrthoDB" id="26722at2759"/>
<dbReference type="GO" id="GO:0005829">
    <property type="term" value="C:cytosol"/>
    <property type="evidence" value="ECO:0007669"/>
    <property type="project" value="TreeGrafter"/>
</dbReference>
<comment type="caution">
    <text evidence="12">The sequence shown here is derived from an EMBL/GenBank/DDBJ whole genome shotgun (WGS) entry which is preliminary data.</text>
</comment>
<dbReference type="SUPFAM" id="SSF49785">
    <property type="entry name" value="Galactose-binding domain-like"/>
    <property type="match status" value="1"/>
</dbReference>
<dbReference type="GO" id="GO:0004674">
    <property type="term" value="F:protein serine/threonine kinase activity"/>
    <property type="evidence" value="ECO:0007669"/>
    <property type="project" value="UniProtKB-KW"/>
</dbReference>
<evidence type="ECO:0000313" key="12">
    <source>
        <dbReference type="EMBL" id="OHT03236.1"/>
    </source>
</evidence>
<dbReference type="Gene3D" id="1.10.510.10">
    <property type="entry name" value="Transferase(Phosphotransferase) domain 1"/>
    <property type="match status" value="1"/>
</dbReference>
<evidence type="ECO:0000256" key="2">
    <source>
        <dbReference type="ARBA" id="ARBA00022679"/>
    </source>
</evidence>
<feature type="region of interest" description="Disordered" evidence="9">
    <location>
        <begin position="447"/>
        <end position="468"/>
    </location>
</feature>
<dbReference type="PROSITE" id="PS50011">
    <property type="entry name" value="PROTEIN_KINASE_DOM"/>
    <property type="match status" value="1"/>
</dbReference>
<evidence type="ECO:0000256" key="7">
    <source>
        <dbReference type="PROSITE-ProRule" id="PRU10141"/>
    </source>
</evidence>
<dbReference type="CDD" id="cd13999">
    <property type="entry name" value="STKc_MAP3K-like"/>
    <property type="match status" value="1"/>
</dbReference>
<evidence type="ECO:0000256" key="5">
    <source>
        <dbReference type="ARBA" id="ARBA00022840"/>
    </source>
</evidence>
<dbReference type="AlphaFoldDB" id="A0A1J4K0D8"/>
<feature type="region of interest" description="Disordered" evidence="9">
    <location>
        <begin position="391"/>
        <end position="410"/>
    </location>
</feature>
<dbReference type="InterPro" id="IPR000719">
    <property type="entry name" value="Prot_kinase_dom"/>
</dbReference>
<evidence type="ECO:0000256" key="9">
    <source>
        <dbReference type="SAM" id="MobiDB-lite"/>
    </source>
</evidence>
<keyword evidence="5 7" id="KW-0067">ATP-binding</keyword>
<dbReference type="GO" id="GO:0016020">
    <property type="term" value="C:membrane"/>
    <property type="evidence" value="ECO:0007669"/>
    <property type="project" value="TreeGrafter"/>
</dbReference>
<evidence type="ECO:0000256" key="6">
    <source>
        <dbReference type="ARBA" id="ARBA00023170"/>
    </source>
</evidence>
<dbReference type="InterPro" id="IPR000421">
    <property type="entry name" value="FA58C"/>
</dbReference>
<feature type="domain" description="F5/8 type C" evidence="11">
    <location>
        <begin position="483"/>
        <end position="634"/>
    </location>
</feature>
<dbReference type="GO" id="GO:0000407">
    <property type="term" value="C:phagophore assembly site"/>
    <property type="evidence" value="ECO:0007669"/>
    <property type="project" value="TreeGrafter"/>
</dbReference>
<evidence type="ECO:0000256" key="3">
    <source>
        <dbReference type="ARBA" id="ARBA00022741"/>
    </source>
</evidence>
<feature type="binding site" evidence="7">
    <location>
        <position position="39"/>
    </location>
    <ligand>
        <name>ATP</name>
        <dbReference type="ChEBI" id="CHEBI:30616"/>
    </ligand>
</feature>
<organism evidence="12 13">
    <name type="scientific">Tritrichomonas foetus</name>
    <dbReference type="NCBI Taxonomy" id="1144522"/>
    <lineage>
        <taxon>Eukaryota</taxon>
        <taxon>Metamonada</taxon>
        <taxon>Parabasalia</taxon>
        <taxon>Tritrichomonadida</taxon>
        <taxon>Tritrichomonadidae</taxon>
        <taxon>Tritrichomonas</taxon>
    </lineage>
</organism>
<evidence type="ECO:0000256" key="4">
    <source>
        <dbReference type="ARBA" id="ARBA00022777"/>
    </source>
</evidence>
<dbReference type="PRINTS" id="PR00109">
    <property type="entry name" value="TYRKINASE"/>
</dbReference>
<feature type="domain" description="Protein kinase" evidence="10">
    <location>
        <begin position="9"/>
        <end position="279"/>
    </location>
</feature>
<dbReference type="InterPro" id="IPR008979">
    <property type="entry name" value="Galactose-bd-like_sf"/>
</dbReference>
<evidence type="ECO:0000259" key="10">
    <source>
        <dbReference type="PROSITE" id="PS50011"/>
    </source>
</evidence>